<name>A0A0R2LAY7_9LACO</name>
<dbReference type="AlphaFoldDB" id="A0A0R2LAY7"/>
<reference evidence="8 9" key="1">
    <citation type="journal article" date="2015" name="Genome Announc.">
        <title>Expanding the biotechnology potential of lactobacilli through comparative genomics of 213 strains and associated genera.</title>
        <authorList>
            <person name="Sun Z."/>
            <person name="Harris H.M."/>
            <person name="McCann A."/>
            <person name="Guo C."/>
            <person name="Argimon S."/>
            <person name="Zhang W."/>
            <person name="Yang X."/>
            <person name="Jeffery I.B."/>
            <person name="Cooney J.C."/>
            <person name="Kagawa T.F."/>
            <person name="Liu W."/>
            <person name="Song Y."/>
            <person name="Salvetti E."/>
            <person name="Wrobel A."/>
            <person name="Rasinkangas P."/>
            <person name="Parkhill J."/>
            <person name="Rea M.C."/>
            <person name="O'Sullivan O."/>
            <person name="Ritari J."/>
            <person name="Douillard F.P."/>
            <person name="Paul Ross R."/>
            <person name="Yang R."/>
            <person name="Briner A.E."/>
            <person name="Felis G.E."/>
            <person name="de Vos W.M."/>
            <person name="Barrangou R."/>
            <person name="Klaenhammer T.R."/>
            <person name="Caufield P.W."/>
            <person name="Cui Y."/>
            <person name="Zhang H."/>
            <person name="O'Toole P.W."/>
        </authorList>
    </citation>
    <scope>NUCLEOTIDE SEQUENCE [LARGE SCALE GENOMIC DNA]</scope>
    <source>
        <strain evidence="8 9">DSM 24716</strain>
    </source>
</reference>
<evidence type="ECO:0000313" key="9">
    <source>
        <dbReference type="Proteomes" id="UP000051006"/>
    </source>
</evidence>
<dbReference type="PROSITE" id="PS50930">
    <property type="entry name" value="HTH_LYTTR"/>
    <property type="match status" value="1"/>
</dbReference>
<dbReference type="PATRIC" id="fig|993692.3.peg.499"/>
<evidence type="ECO:0000259" key="7">
    <source>
        <dbReference type="PROSITE" id="PS50930"/>
    </source>
</evidence>
<accession>A0A0R2LAY7</accession>
<gene>
    <name evidence="8" type="ORF">IV57_GL000494</name>
</gene>
<feature type="domain" description="HTH LytTR-type" evidence="7">
    <location>
        <begin position="148"/>
        <end position="249"/>
    </location>
</feature>
<dbReference type="Proteomes" id="UP000051006">
    <property type="component" value="Unassembled WGS sequence"/>
</dbReference>
<dbReference type="OrthoDB" id="9809318at2"/>
<keyword evidence="3" id="KW-0010">Activator</keyword>
<proteinExistence type="predicted"/>
<dbReference type="InterPro" id="IPR011006">
    <property type="entry name" value="CheY-like_superfamily"/>
</dbReference>
<evidence type="ECO:0000259" key="6">
    <source>
        <dbReference type="PROSITE" id="PS50110"/>
    </source>
</evidence>
<comment type="function">
    <text evidence="4">Required for high-level post-exponential phase expression of a series of secreted proteins.</text>
</comment>
<dbReference type="InterPro" id="IPR001789">
    <property type="entry name" value="Sig_transdc_resp-reg_receiver"/>
</dbReference>
<organism evidence="8 9">
    <name type="scientific">Companilactobacillus kimchiensis</name>
    <dbReference type="NCBI Taxonomy" id="993692"/>
    <lineage>
        <taxon>Bacteria</taxon>
        <taxon>Bacillati</taxon>
        <taxon>Bacillota</taxon>
        <taxon>Bacilli</taxon>
        <taxon>Lactobacillales</taxon>
        <taxon>Lactobacillaceae</taxon>
        <taxon>Companilactobacillus</taxon>
    </lineage>
</organism>
<dbReference type="SUPFAM" id="SSF52172">
    <property type="entry name" value="CheY-like"/>
    <property type="match status" value="1"/>
</dbReference>
<feature type="modified residue" description="4-aspartylphosphate" evidence="5">
    <location>
        <position position="63"/>
    </location>
</feature>
<dbReference type="Gene3D" id="2.40.50.1020">
    <property type="entry name" value="LytTr DNA-binding domain"/>
    <property type="match status" value="1"/>
</dbReference>
<dbReference type="GO" id="GO:0000156">
    <property type="term" value="F:phosphorelay response regulator activity"/>
    <property type="evidence" value="ECO:0007669"/>
    <property type="project" value="InterPro"/>
</dbReference>
<dbReference type="PROSITE" id="PS50110">
    <property type="entry name" value="RESPONSE_REGULATORY"/>
    <property type="match status" value="1"/>
</dbReference>
<evidence type="ECO:0000256" key="1">
    <source>
        <dbReference type="ARBA" id="ARBA00022490"/>
    </source>
</evidence>
<protein>
    <submittedName>
        <fullName evidence="8">Response regulator</fullName>
    </submittedName>
</protein>
<dbReference type="InterPro" id="IPR007492">
    <property type="entry name" value="LytTR_DNA-bd_dom"/>
</dbReference>
<dbReference type="InterPro" id="IPR046947">
    <property type="entry name" value="LytR-like"/>
</dbReference>
<evidence type="ECO:0000256" key="4">
    <source>
        <dbReference type="ARBA" id="ARBA00037164"/>
    </source>
</evidence>
<sequence>MLLNIVICEDNDELRNYYQLIIKNYIKERPTIEMKIILSTANPKDVNIYLESHSDDLTFYLLDIEFPDSKIKGIDLATQIRKCDLESKIVFITTHEELMTMIFDRKVEPLDYIAKENGIKVIEERLNKDLDIAIKRLEPSSKQAEAEFKFYIGQRLYKFNLNKIDYFESSENTHNVFLHSENEIIEFPSSLKSIESQYKNFYRAHKSLLVNLNNIASLDDHAFKINFKDGTASDISRRKLVLLRKHCSQQL</sequence>
<dbReference type="Pfam" id="PF00072">
    <property type="entry name" value="Response_reg"/>
    <property type="match status" value="1"/>
</dbReference>
<keyword evidence="9" id="KW-1185">Reference proteome</keyword>
<keyword evidence="5" id="KW-0597">Phosphoprotein</keyword>
<evidence type="ECO:0000256" key="5">
    <source>
        <dbReference type="PROSITE-ProRule" id="PRU00169"/>
    </source>
</evidence>
<dbReference type="SMART" id="SM00448">
    <property type="entry name" value="REC"/>
    <property type="match status" value="1"/>
</dbReference>
<dbReference type="SMART" id="SM00850">
    <property type="entry name" value="LytTR"/>
    <property type="match status" value="1"/>
</dbReference>
<dbReference type="RefSeq" id="WP_057880843.1">
    <property type="nucleotide sequence ID" value="NZ_JQCF01000012.1"/>
</dbReference>
<feature type="domain" description="Response regulatory" evidence="6">
    <location>
        <begin position="4"/>
        <end position="130"/>
    </location>
</feature>
<keyword evidence="1" id="KW-0963">Cytoplasm</keyword>
<evidence type="ECO:0000313" key="8">
    <source>
        <dbReference type="EMBL" id="KRN99070.1"/>
    </source>
</evidence>
<comment type="caution">
    <text evidence="8">The sequence shown here is derived from an EMBL/GenBank/DDBJ whole genome shotgun (WGS) entry which is preliminary data.</text>
</comment>
<dbReference type="Pfam" id="PF04397">
    <property type="entry name" value="LytTR"/>
    <property type="match status" value="1"/>
</dbReference>
<evidence type="ECO:0000256" key="3">
    <source>
        <dbReference type="ARBA" id="ARBA00023159"/>
    </source>
</evidence>
<dbReference type="EMBL" id="JQCF01000012">
    <property type="protein sequence ID" value="KRN99070.1"/>
    <property type="molecule type" value="Genomic_DNA"/>
</dbReference>
<evidence type="ECO:0000256" key="2">
    <source>
        <dbReference type="ARBA" id="ARBA00023012"/>
    </source>
</evidence>
<dbReference type="STRING" id="993692.IV57_GL000494"/>
<dbReference type="PANTHER" id="PTHR37299:SF3">
    <property type="entry name" value="STAGE 0 SPORULATION PROTEIN A HOMOLOG"/>
    <property type="match status" value="1"/>
</dbReference>
<keyword evidence="2" id="KW-0902">Two-component regulatory system</keyword>
<dbReference type="PANTHER" id="PTHR37299">
    <property type="entry name" value="TRANSCRIPTIONAL REGULATOR-RELATED"/>
    <property type="match status" value="1"/>
</dbReference>
<dbReference type="GO" id="GO:0003677">
    <property type="term" value="F:DNA binding"/>
    <property type="evidence" value="ECO:0007669"/>
    <property type="project" value="InterPro"/>
</dbReference>
<dbReference type="Gene3D" id="3.40.50.2300">
    <property type="match status" value="1"/>
</dbReference>